<name>A0A285JI78_9ACTN</name>
<evidence type="ECO:0008006" key="5">
    <source>
        <dbReference type="Google" id="ProtNLM"/>
    </source>
</evidence>
<feature type="signal peptide" evidence="2">
    <location>
        <begin position="1"/>
        <end position="23"/>
    </location>
</feature>
<dbReference type="Pfam" id="PF11150">
    <property type="entry name" value="DUF2927"/>
    <property type="match status" value="1"/>
</dbReference>
<dbReference type="PROSITE" id="PS51257">
    <property type="entry name" value="PROKAR_LIPOPROTEIN"/>
    <property type="match status" value="1"/>
</dbReference>
<dbReference type="EMBL" id="OBDY01000021">
    <property type="protein sequence ID" value="SNY59994.1"/>
    <property type="molecule type" value="Genomic_DNA"/>
</dbReference>
<dbReference type="InterPro" id="IPR021323">
    <property type="entry name" value="DUF2927"/>
</dbReference>
<reference evidence="3 4" key="1">
    <citation type="submission" date="2017-09" db="EMBL/GenBank/DDBJ databases">
        <authorList>
            <person name="Ehlers B."/>
            <person name="Leendertz F.H."/>
        </authorList>
    </citation>
    <scope>NUCLEOTIDE SEQUENCE [LARGE SCALE GENOMIC DNA]</scope>
    <source>
        <strain evidence="3 4">CGMCC 4.6857</strain>
    </source>
</reference>
<dbReference type="Proteomes" id="UP000219612">
    <property type="component" value="Unassembled WGS sequence"/>
</dbReference>
<feature type="compositionally biased region" description="Pro residues" evidence="1">
    <location>
        <begin position="37"/>
        <end position="51"/>
    </location>
</feature>
<evidence type="ECO:0000313" key="3">
    <source>
        <dbReference type="EMBL" id="SNY59994.1"/>
    </source>
</evidence>
<proteinExistence type="predicted"/>
<feature type="compositionally biased region" description="Low complexity" evidence="1">
    <location>
        <begin position="26"/>
        <end position="36"/>
    </location>
</feature>
<accession>A0A285JI78</accession>
<protein>
    <recommendedName>
        <fullName evidence="5">PknH-like extracellular domain-containing protein</fullName>
    </recommendedName>
</protein>
<feature type="region of interest" description="Disordered" evidence="1">
    <location>
        <begin position="23"/>
        <end position="54"/>
    </location>
</feature>
<evidence type="ECO:0000256" key="1">
    <source>
        <dbReference type="SAM" id="MobiDB-lite"/>
    </source>
</evidence>
<dbReference type="AlphaFoldDB" id="A0A285JI78"/>
<dbReference type="OrthoDB" id="3295600at2"/>
<evidence type="ECO:0000313" key="4">
    <source>
        <dbReference type="Proteomes" id="UP000219612"/>
    </source>
</evidence>
<keyword evidence="4" id="KW-1185">Reference proteome</keyword>
<evidence type="ECO:0000256" key="2">
    <source>
        <dbReference type="SAM" id="SignalP"/>
    </source>
</evidence>
<feature type="chain" id="PRO_5013284209" description="PknH-like extracellular domain-containing protein" evidence="2">
    <location>
        <begin position="24"/>
        <end position="248"/>
    </location>
</feature>
<organism evidence="3 4">
    <name type="scientific">Paractinoplanes atraurantiacus</name>
    <dbReference type="NCBI Taxonomy" id="1036182"/>
    <lineage>
        <taxon>Bacteria</taxon>
        <taxon>Bacillati</taxon>
        <taxon>Actinomycetota</taxon>
        <taxon>Actinomycetes</taxon>
        <taxon>Micromonosporales</taxon>
        <taxon>Micromonosporaceae</taxon>
        <taxon>Paractinoplanes</taxon>
    </lineage>
</organism>
<sequence length="248" mass="26590">MRPTLPLLLIAALGSLTACHAPAHGSTAAPAQSPTVSPAPPTTKPAPSPKPVKPKVSKAALDYFFTVGLEAKADSVVNKWTDEVVTVRPHGFTSAATTCLTKTITDFNALTKTTDLRLADGPGDIEIYVAPLSKFRSLDSGYGYAADDIAYFSTDWDQDHQIDKATILIRADETTAAERCRLIRGELTESMGLTEESDKHPSSIFYSEYSSAPSQYSALDKAVIRLMYDGAIHPGDNRKTITANVTVG</sequence>
<keyword evidence="2" id="KW-0732">Signal</keyword>
<gene>
    <name evidence="3" type="ORF">SAMN05421748_12127</name>
</gene>
<dbReference type="RefSeq" id="WP_097325844.1">
    <property type="nucleotide sequence ID" value="NZ_OBDY01000021.1"/>
</dbReference>